<feature type="domain" description="TRF2/HOY1 PH-like" evidence="2">
    <location>
        <begin position="67"/>
        <end position="120"/>
    </location>
</feature>
<organism evidence="3 4">
    <name type="scientific">Escallonia herrerae</name>
    <dbReference type="NCBI Taxonomy" id="1293975"/>
    <lineage>
        <taxon>Eukaryota</taxon>
        <taxon>Viridiplantae</taxon>
        <taxon>Streptophyta</taxon>
        <taxon>Embryophyta</taxon>
        <taxon>Tracheophyta</taxon>
        <taxon>Spermatophyta</taxon>
        <taxon>Magnoliopsida</taxon>
        <taxon>eudicotyledons</taxon>
        <taxon>Gunneridae</taxon>
        <taxon>Pentapetalae</taxon>
        <taxon>asterids</taxon>
        <taxon>campanulids</taxon>
        <taxon>Escalloniales</taxon>
        <taxon>Escalloniaceae</taxon>
        <taxon>Escallonia</taxon>
    </lineage>
</organism>
<dbReference type="PANTHER" id="PTHR33494:SF27">
    <property type="entry name" value="ATP-DEPENDENT DNA HELICASE"/>
    <property type="match status" value="1"/>
</dbReference>
<proteinExistence type="predicted"/>
<comment type="caution">
    <text evidence="3">The sequence shown here is derived from an EMBL/GenBank/DDBJ whole genome shotgun (WGS) entry which is preliminary data.</text>
</comment>
<reference evidence="3" key="1">
    <citation type="submission" date="2022-12" db="EMBL/GenBank/DDBJ databases">
        <title>Draft genome assemblies for two species of Escallonia (Escalloniales).</title>
        <authorList>
            <person name="Chanderbali A."/>
            <person name="Dervinis C."/>
            <person name="Anghel I."/>
            <person name="Soltis D."/>
            <person name="Soltis P."/>
            <person name="Zapata F."/>
        </authorList>
    </citation>
    <scope>NUCLEOTIDE SEQUENCE</scope>
    <source>
        <strain evidence="3">UCBG64.0493</strain>
        <tissue evidence="3">Leaf</tissue>
    </source>
</reference>
<dbReference type="InterPro" id="IPR057939">
    <property type="entry name" value="TRF2_HOY1_PH"/>
</dbReference>
<dbReference type="AlphaFoldDB" id="A0AA88WYB2"/>
<feature type="non-terminal residue" evidence="3">
    <location>
        <position position="1"/>
    </location>
</feature>
<dbReference type="Pfam" id="PF24818">
    <property type="entry name" value="PH_TRF2_HOY1"/>
    <property type="match status" value="1"/>
</dbReference>
<dbReference type="EMBL" id="JAVXUP010000157">
    <property type="protein sequence ID" value="KAK3036097.1"/>
    <property type="molecule type" value="Genomic_DNA"/>
</dbReference>
<evidence type="ECO:0000313" key="4">
    <source>
        <dbReference type="Proteomes" id="UP001188597"/>
    </source>
</evidence>
<keyword evidence="4" id="KW-1185">Reference proteome</keyword>
<evidence type="ECO:0000256" key="1">
    <source>
        <dbReference type="SAM" id="MobiDB-lite"/>
    </source>
</evidence>
<dbReference type="PANTHER" id="PTHR33494">
    <property type="entry name" value="OS02G0793800 PROTEIN"/>
    <property type="match status" value="1"/>
</dbReference>
<protein>
    <recommendedName>
        <fullName evidence="2">TRF2/HOY1 PH-like domain-containing protein</fullName>
    </recommendedName>
</protein>
<sequence>CSTGSNEFPVPPVQFNPLDEPSPLGLRLRKSPSLLDLIQMRLSQGNTTSVAQHQQEMLTWTTIMMTQPLPLQLSREPLFFKETNPQPRKHTLWQSTSDFTNEQASTHRQHVLHCPQGVLNKHFETLIQSDMRLNFLSQQPEIVMDLPYFVAKAPLFDGSDDMKAHGFVQLETARVPPISKDSPLPSVTQPSGLKIEHPGPVGITSGQLLQEVLSPSSGTTIGSELVLNMINELGTIDLQVAI</sequence>
<name>A0AA88WYB2_9ASTE</name>
<gene>
    <name evidence="3" type="ORF">RJ639_031678</name>
</gene>
<feature type="region of interest" description="Disordered" evidence="1">
    <location>
        <begin position="1"/>
        <end position="23"/>
    </location>
</feature>
<evidence type="ECO:0000259" key="2">
    <source>
        <dbReference type="Pfam" id="PF24818"/>
    </source>
</evidence>
<accession>A0AA88WYB2</accession>
<dbReference type="Proteomes" id="UP001188597">
    <property type="component" value="Unassembled WGS sequence"/>
</dbReference>
<evidence type="ECO:0000313" key="3">
    <source>
        <dbReference type="EMBL" id="KAK3036097.1"/>
    </source>
</evidence>